<evidence type="ECO:0000313" key="4">
    <source>
        <dbReference type="EMBL" id="OHX64425.1"/>
    </source>
</evidence>
<dbReference type="GO" id="GO:0032259">
    <property type="term" value="P:methylation"/>
    <property type="evidence" value="ECO:0007669"/>
    <property type="project" value="UniProtKB-KW"/>
</dbReference>
<dbReference type="RefSeq" id="WP_044220422.1">
    <property type="nucleotide sequence ID" value="NZ_JRYR02000002.1"/>
</dbReference>
<name>A0A1S1YUD3_FLAPC</name>
<keyword evidence="1" id="KW-0489">Methyltransferase</keyword>
<reference evidence="4 5" key="1">
    <citation type="journal article" date="2012" name="Int. J. Syst. Evol. Microbiol.">
        <title>Flammeovirga pacifica sp. nov., isolated from deep-sea sediment.</title>
        <authorList>
            <person name="Xu H."/>
            <person name="Fu Y."/>
            <person name="Yang N."/>
            <person name="Ding Z."/>
            <person name="Lai Q."/>
            <person name="Zeng R."/>
        </authorList>
    </citation>
    <scope>NUCLEOTIDE SEQUENCE [LARGE SCALE GENOMIC DNA]</scope>
    <source>
        <strain evidence="5">DSM 24597 / LMG 26175 / WPAGA1</strain>
    </source>
</reference>
<keyword evidence="1" id="KW-0808">Transferase</keyword>
<sequence>MQSEQFLYIIKYNSNETALCRLETQLLFQQELEGNHFFSDVKFAPDHSAFLKKRIDILFATADYQELLSKIKAKNICAEGFKLEYIKLQGDEIGYKPRLNKLRDIGYIITGEPDYYHPTITYALCHYNGVYYFGESIRDEVQWQNHNQKPCSFSNSLSINTAKTLVNIASKGNKTSRIIDTCCGVGTVMLEGCYGGYAIEGCDINKKAHGHTVKNLAHYGYEAIVHHSDIKDLNKQYDAAIIDLPYNLYSASTDEIMEGIIESASKVAPRLVIVSIVDLREVFKKYDLNLVDFCTTEKIGKVKFTRNIWVCEKV</sequence>
<comment type="caution">
    <text evidence="4">The sequence shown here is derived from an EMBL/GenBank/DDBJ whole genome shotgun (WGS) entry which is preliminary data.</text>
</comment>
<proteinExistence type="predicted"/>
<organism evidence="4 5">
    <name type="scientific">Flammeovirga pacifica</name>
    <dbReference type="NCBI Taxonomy" id="915059"/>
    <lineage>
        <taxon>Bacteria</taxon>
        <taxon>Pseudomonadati</taxon>
        <taxon>Bacteroidota</taxon>
        <taxon>Cytophagia</taxon>
        <taxon>Cytophagales</taxon>
        <taxon>Flammeovirgaceae</taxon>
        <taxon>Flammeovirga</taxon>
    </lineage>
</organism>
<dbReference type="InterPro" id="IPR007848">
    <property type="entry name" value="Small_mtfrase_dom"/>
</dbReference>
<dbReference type="InterPro" id="IPR029063">
    <property type="entry name" value="SAM-dependent_MTases_sf"/>
</dbReference>
<evidence type="ECO:0000313" key="5">
    <source>
        <dbReference type="Proteomes" id="UP000179797"/>
    </source>
</evidence>
<dbReference type="CDD" id="cd02440">
    <property type="entry name" value="AdoMet_MTases"/>
    <property type="match status" value="1"/>
</dbReference>
<evidence type="ECO:0000256" key="2">
    <source>
        <dbReference type="ARBA" id="ARBA00022691"/>
    </source>
</evidence>
<evidence type="ECO:0000259" key="3">
    <source>
        <dbReference type="Pfam" id="PF05175"/>
    </source>
</evidence>
<dbReference type="Gene3D" id="3.40.50.150">
    <property type="entry name" value="Vaccinia Virus protein VP39"/>
    <property type="match status" value="1"/>
</dbReference>
<dbReference type="OrthoDB" id="9791556at2"/>
<dbReference type="GO" id="GO:0008168">
    <property type="term" value="F:methyltransferase activity"/>
    <property type="evidence" value="ECO:0007669"/>
    <property type="project" value="UniProtKB-KW"/>
</dbReference>
<keyword evidence="5" id="KW-1185">Reference proteome</keyword>
<evidence type="ECO:0000256" key="1">
    <source>
        <dbReference type="ARBA" id="ARBA00022603"/>
    </source>
</evidence>
<protein>
    <recommendedName>
        <fullName evidence="3">Methyltransferase small domain-containing protein</fullName>
    </recommendedName>
</protein>
<dbReference type="Pfam" id="PF05175">
    <property type="entry name" value="MTS"/>
    <property type="match status" value="1"/>
</dbReference>
<dbReference type="STRING" id="915059.NH26_22825"/>
<gene>
    <name evidence="4" type="ORF">NH26_22825</name>
</gene>
<feature type="domain" description="Methyltransferase small" evidence="3">
    <location>
        <begin position="162"/>
        <end position="266"/>
    </location>
</feature>
<dbReference type="SUPFAM" id="SSF53335">
    <property type="entry name" value="S-adenosyl-L-methionine-dependent methyltransferases"/>
    <property type="match status" value="1"/>
</dbReference>
<keyword evidence="2" id="KW-0949">S-adenosyl-L-methionine</keyword>
<dbReference type="AlphaFoldDB" id="A0A1S1YUD3"/>
<dbReference type="Proteomes" id="UP000179797">
    <property type="component" value="Unassembled WGS sequence"/>
</dbReference>
<accession>A0A1S1YUD3</accession>
<dbReference type="EMBL" id="JRYR02000002">
    <property type="protein sequence ID" value="OHX64425.1"/>
    <property type="molecule type" value="Genomic_DNA"/>
</dbReference>